<feature type="transmembrane region" description="Helical" evidence="1">
    <location>
        <begin position="148"/>
        <end position="173"/>
    </location>
</feature>
<sequence length="541" mass="54480">MATHPALAYLHEVRAGARRAKRRNAWFAAYACALIGGAWGLPLLLAASRAGGDGGRGGALGARVLDALPLLAPAALLLALLLIGYGATWRGPVTVERPALTWLLSAPLARAPVVLPRLLAALGLAAAGGAVAGGVAGFLLSALRGGPWAGATAAGGWAGLCTALVGGALGVAVERHEPSLLRRGPGVLRATRAAIAALCAGGALGVACGVPSWLGAVCLWSGPWGWAAQPLVAAVDGPAPGWRVAAALATGCAALAVWAARRAAPLIPLAALRRRATVAAQVTAALFALDLRQARGAVRTLGTPGARPRLRLPPPRHRWLLIPWRDATGLLRSPAHLAWAALWTTAAVTLTAYAPTARGGARLVAVAGAAVAGYLAAAQLAEPARVEADDIRRAAPLPTTAGALALWHACVPGAALLAGTGAGALLCALAGRWQPGLALLVAAAPAYVAAALVSAYRGPVPPHVLIGVETPMGNTGGPQAVAWYLRGPLVLLGATTPVLVATARASGFTPLAFALALLWLLGAGAVGLWWAWRTGRRVLRG</sequence>
<proteinExistence type="predicted"/>
<feature type="transmembrane region" description="Helical" evidence="1">
    <location>
        <begin position="27"/>
        <end position="47"/>
    </location>
</feature>
<feature type="transmembrane region" description="Helical" evidence="1">
    <location>
        <begin position="118"/>
        <end position="142"/>
    </location>
</feature>
<feature type="transmembrane region" description="Helical" evidence="1">
    <location>
        <begin position="401"/>
        <end position="430"/>
    </location>
</feature>
<evidence type="ECO:0000313" key="3">
    <source>
        <dbReference type="Proteomes" id="UP000509303"/>
    </source>
</evidence>
<organism evidence="2 3">
    <name type="scientific">Streptomyces buecherae</name>
    <dbReference type="NCBI Taxonomy" id="2763006"/>
    <lineage>
        <taxon>Bacteria</taxon>
        <taxon>Bacillati</taxon>
        <taxon>Actinomycetota</taxon>
        <taxon>Actinomycetes</taxon>
        <taxon>Kitasatosporales</taxon>
        <taxon>Streptomycetaceae</taxon>
        <taxon>Streptomyces</taxon>
    </lineage>
</organism>
<dbReference type="GO" id="GO:0016747">
    <property type="term" value="F:acyltransferase activity, transferring groups other than amino-acyl groups"/>
    <property type="evidence" value="ECO:0007669"/>
    <property type="project" value="InterPro"/>
</dbReference>
<evidence type="ECO:0000313" key="2">
    <source>
        <dbReference type="EMBL" id="QKW51636.1"/>
    </source>
</evidence>
<dbReference type="EMBL" id="CP054929">
    <property type="protein sequence ID" value="QKW51636.1"/>
    <property type="molecule type" value="Genomic_DNA"/>
</dbReference>
<feature type="transmembrane region" description="Helical" evidence="1">
    <location>
        <begin position="194"/>
        <end position="222"/>
    </location>
</feature>
<keyword evidence="1" id="KW-0812">Transmembrane</keyword>
<feature type="transmembrane region" description="Helical" evidence="1">
    <location>
        <begin position="512"/>
        <end position="532"/>
    </location>
</feature>
<keyword evidence="3" id="KW-1185">Reference proteome</keyword>
<dbReference type="RefSeq" id="WP_176163353.1">
    <property type="nucleotide sequence ID" value="NZ_CP054929.1"/>
</dbReference>
<evidence type="ECO:0000256" key="1">
    <source>
        <dbReference type="SAM" id="Phobius"/>
    </source>
</evidence>
<accession>A0A7H8NBA7</accession>
<dbReference type="InterPro" id="IPR020610">
    <property type="entry name" value="Thiolase_AS"/>
</dbReference>
<name>A0A7H8NBA7_9ACTN</name>
<dbReference type="AlphaFoldDB" id="A0A7H8NBA7"/>
<keyword evidence="1" id="KW-1133">Transmembrane helix</keyword>
<gene>
    <name evidence="2" type="ORF">HUT08_21310</name>
</gene>
<feature type="transmembrane region" description="Helical" evidence="1">
    <location>
        <begin position="481"/>
        <end position="500"/>
    </location>
</feature>
<feature type="transmembrane region" description="Helical" evidence="1">
    <location>
        <begin position="363"/>
        <end position="381"/>
    </location>
</feature>
<feature type="transmembrane region" description="Helical" evidence="1">
    <location>
        <begin position="437"/>
        <end position="456"/>
    </location>
</feature>
<reference evidence="2 3" key="1">
    <citation type="submission" date="2020-06" db="EMBL/GenBank/DDBJ databases">
        <title>Genome mining for natural products.</title>
        <authorList>
            <person name="Zhang B."/>
            <person name="Shi J."/>
            <person name="Ge H."/>
        </authorList>
    </citation>
    <scope>NUCLEOTIDE SEQUENCE [LARGE SCALE GENOMIC DNA]</scope>
    <source>
        <strain evidence="2 3">NA00687</strain>
    </source>
</reference>
<keyword evidence="1" id="KW-0472">Membrane</keyword>
<dbReference type="PROSITE" id="PS00099">
    <property type="entry name" value="THIOLASE_3"/>
    <property type="match status" value="1"/>
</dbReference>
<feature type="transmembrane region" description="Helical" evidence="1">
    <location>
        <begin position="67"/>
        <end position="87"/>
    </location>
</feature>
<dbReference type="Proteomes" id="UP000509303">
    <property type="component" value="Chromosome"/>
</dbReference>
<protein>
    <submittedName>
        <fullName evidence="2">Uncharacterized protein</fullName>
    </submittedName>
</protein>
<feature type="transmembrane region" description="Helical" evidence="1">
    <location>
        <begin position="242"/>
        <end position="260"/>
    </location>
</feature>